<evidence type="ECO:0000256" key="2">
    <source>
        <dbReference type="ARBA" id="ARBA00022617"/>
    </source>
</evidence>
<gene>
    <name evidence="8" type="ORF">BON30_08295</name>
</gene>
<dbReference type="PANTHER" id="PTHR47235:SF1">
    <property type="entry name" value="BLR6548 PROTEIN"/>
    <property type="match status" value="1"/>
</dbReference>
<accession>A0A1L9BH93</accession>
<dbReference type="InterPro" id="IPR028082">
    <property type="entry name" value="Peripla_BP_I"/>
</dbReference>
<comment type="similarity">
    <text evidence="1">Belongs to the leucine-binding protein family.</text>
</comment>
<dbReference type="Gene3D" id="1.10.760.10">
    <property type="entry name" value="Cytochrome c-like domain"/>
    <property type="match status" value="1"/>
</dbReference>
<evidence type="ECO:0000256" key="6">
    <source>
        <dbReference type="PROSITE-ProRule" id="PRU00433"/>
    </source>
</evidence>
<dbReference type="PROSITE" id="PS51007">
    <property type="entry name" value="CYTC"/>
    <property type="match status" value="1"/>
</dbReference>
<reference evidence="9" key="1">
    <citation type="submission" date="2016-11" db="EMBL/GenBank/DDBJ databases">
        <authorList>
            <person name="Shukria A."/>
            <person name="Stevens D.C."/>
        </authorList>
    </citation>
    <scope>NUCLEOTIDE SEQUENCE [LARGE SCALE GENOMIC DNA]</scope>
    <source>
        <strain evidence="9">Cbfe23</strain>
    </source>
</reference>
<keyword evidence="5 6" id="KW-0408">Iron</keyword>
<dbReference type="PANTHER" id="PTHR47235">
    <property type="entry name" value="BLR6548 PROTEIN"/>
    <property type="match status" value="1"/>
</dbReference>
<keyword evidence="9" id="KW-1185">Reference proteome</keyword>
<dbReference type="STRING" id="83449.BON30_08295"/>
<keyword evidence="2 6" id="KW-0349">Heme</keyword>
<dbReference type="AlphaFoldDB" id="A0A1L9BH93"/>
<dbReference type="Pfam" id="PF13458">
    <property type="entry name" value="Peripla_BP_6"/>
    <property type="match status" value="1"/>
</dbReference>
<dbReference type="Proteomes" id="UP000182229">
    <property type="component" value="Unassembled WGS sequence"/>
</dbReference>
<dbReference type="InterPro" id="IPR028081">
    <property type="entry name" value="Leu-bd"/>
</dbReference>
<dbReference type="GO" id="GO:0020037">
    <property type="term" value="F:heme binding"/>
    <property type="evidence" value="ECO:0007669"/>
    <property type="project" value="InterPro"/>
</dbReference>
<evidence type="ECO:0000256" key="1">
    <source>
        <dbReference type="ARBA" id="ARBA00010062"/>
    </source>
</evidence>
<sequence>MGLTAREQAGRKIYLEGESPTGREISAEIGAGARLPGSAVPCANCHGEEGRGRPEGGLLPPEITWSQLTRPYGHHHPNGRRHASFSDKSVARAVAEGLDPDGNRLDPAMPRYSMSAEDMASLMAYLQHLEAQGDPGLTESEIRLGVVLPTHGRLGEAGRAMAGLLKAYCDALNASGGIHGRRLELVLAEYDSDLGTGLASARELLARGSVFALLSGLVPGAERELAALAEQERIPLIGPMTPWTWEGEPPGRQVFFTLSGVGEQVQVLAEYAARELHKQGPRVAIIHPEQAGLTEAARAARGRFRAHGWEQVEVLRYERGSFDSEVAARLKRSGTRVVLFLGNEEELAGLMGKARALGWAPYLLLSGTLSARAAAQAPAFLDGHLFLAYSSLPSDEKPEAVESFNRLRAGVHAWERHRVPQVSAYTAAAVLTEALRRTGRQLSRARLLSHMEKLYAFEPGLVPPVSYGPERRVGARGAYVVTVDLTTRTFRPLGGWRALKP</sequence>
<evidence type="ECO:0000256" key="5">
    <source>
        <dbReference type="ARBA" id="ARBA00023004"/>
    </source>
</evidence>
<dbReference type="InterPro" id="IPR036909">
    <property type="entry name" value="Cyt_c-like_dom_sf"/>
</dbReference>
<reference evidence="8 9" key="2">
    <citation type="submission" date="2016-12" db="EMBL/GenBank/DDBJ databases">
        <title>Draft Genome Sequence of Cystobacter ferrugineus Strain Cbfe23.</title>
        <authorList>
            <person name="Akbar S."/>
            <person name="Dowd S.E."/>
            <person name="Stevens D.C."/>
        </authorList>
    </citation>
    <scope>NUCLEOTIDE SEQUENCE [LARGE SCALE GENOMIC DNA]</scope>
    <source>
        <strain evidence="8 9">Cbfe23</strain>
    </source>
</reference>
<dbReference type="Gene3D" id="3.40.50.2300">
    <property type="match status" value="2"/>
</dbReference>
<comment type="caution">
    <text evidence="8">The sequence shown here is derived from an EMBL/GenBank/DDBJ whole genome shotgun (WGS) entry which is preliminary data.</text>
</comment>
<evidence type="ECO:0000256" key="3">
    <source>
        <dbReference type="ARBA" id="ARBA00022723"/>
    </source>
</evidence>
<dbReference type="Pfam" id="PF00034">
    <property type="entry name" value="Cytochrom_C"/>
    <property type="match status" value="1"/>
</dbReference>
<keyword evidence="3 6" id="KW-0479">Metal-binding</keyword>
<evidence type="ECO:0000259" key="7">
    <source>
        <dbReference type="PROSITE" id="PS51007"/>
    </source>
</evidence>
<organism evidence="8 9">
    <name type="scientific">Cystobacter ferrugineus</name>
    <dbReference type="NCBI Taxonomy" id="83449"/>
    <lineage>
        <taxon>Bacteria</taxon>
        <taxon>Pseudomonadati</taxon>
        <taxon>Myxococcota</taxon>
        <taxon>Myxococcia</taxon>
        <taxon>Myxococcales</taxon>
        <taxon>Cystobacterineae</taxon>
        <taxon>Archangiaceae</taxon>
        <taxon>Cystobacter</taxon>
    </lineage>
</organism>
<proteinExistence type="inferred from homology"/>
<name>A0A1L9BH93_9BACT</name>
<dbReference type="SUPFAM" id="SSF46626">
    <property type="entry name" value="Cytochrome c"/>
    <property type="match status" value="1"/>
</dbReference>
<evidence type="ECO:0000313" key="8">
    <source>
        <dbReference type="EMBL" id="OJH41599.1"/>
    </source>
</evidence>
<feature type="domain" description="Cytochrome c" evidence="7">
    <location>
        <begin position="17"/>
        <end position="130"/>
    </location>
</feature>
<evidence type="ECO:0000256" key="4">
    <source>
        <dbReference type="ARBA" id="ARBA00022729"/>
    </source>
</evidence>
<protein>
    <recommendedName>
        <fullName evidence="7">Cytochrome c domain-containing protein</fullName>
    </recommendedName>
</protein>
<evidence type="ECO:0000313" key="9">
    <source>
        <dbReference type="Proteomes" id="UP000182229"/>
    </source>
</evidence>
<dbReference type="EMBL" id="MPIN01000002">
    <property type="protein sequence ID" value="OJH41599.1"/>
    <property type="molecule type" value="Genomic_DNA"/>
</dbReference>
<keyword evidence="4" id="KW-0732">Signal</keyword>
<dbReference type="InterPro" id="IPR009056">
    <property type="entry name" value="Cyt_c-like_dom"/>
</dbReference>
<dbReference type="GO" id="GO:0046872">
    <property type="term" value="F:metal ion binding"/>
    <property type="evidence" value="ECO:0007669"/>
    <property type="project" value="UniProtKB-KW"/>
</dbReference>
<dbReference type="SUPFAM" id="SSF53822">
    <property type="entry name" value="Periplasmic binding protein-like I"/>
    <property type="match status" value="1"/>
</dbReference>
<dbReference type="GO" id="GO:0009055">
    <property type="term" value="F:electron transfer activity"/>
    <property type="evidence" value="ECO:0007669"/>
    <property type="project" value="InterPro"/>
</dbReference>